<evidence type="ECO:0000256" key="2">
    <source>
        <dbReference type="SAM" id="Coils"/>
    </source>
</evidence>
<dbReference type="SUPFAM" id="SSF52540">
    <property type="entry name" value="P-loop containing nucleoside triphosphate hydrolases"/>
    <property type="match status" value="1"/>
</dbReference>
<keyword evidence="1 2" id="KW-0175">Coiled coil</keyword>
<organism evidence="4">
    <name type="scientific">uncultured marine thaumarchaeote KM3_47_F06</name>
    <dbReference type="NCBI Taxonomy" id="1456168"/>
    <lineage>
        <taxon>Archaea</taxon>
        <taxon>Nitrososphaerota</taxon>
        <taxon>environmental samples</taxon>
    </lineage>
</organism>
<dbReference type="NCBIfam" id="TIGR03185">
    <property type="entry name" value="DNA_S_dndD"/>
    <property type="match status" value="1"/>
</dbReference>
<accession>A0A075H420</accession>
<dbReference type="GO" id="GO:0016887">
    <property type="term" value="F:ATP hydrolysis activity"/>
    <property type="evidence" value="ECO:0007669"/>
    <property type="project" value="InterPro"/>
</dbReference>
<name>A0A075H420_9ARCH</name>
<evidence type="ECO:0000256" key="1">
    <source>
        <dbReference type="ARBA" id="ARBA00023054"/>
    </source>
</evidence>
<evidence type="ECO:0000259" key="3">
    <source>
        <dbReference type="Pfam" id="PF13476"/>
    </source>
</evidence>
<sequence>MLLTKVTLSNYGVYRDKNEFDFRCDIEKPVILCGGTNGAGKTTLFESILLCLYGISFFDKKITQKQYHEFLGRKIHRFLGTPVSASEASITVEFQFAHQGKVDEYKVHRMWESDDGKVSEKLTISKLEGDWKPLDKIEESQWQSFINELIPRGIAKLFFFDGEKIVEMAQEGNEDIEIKSSFDTLLGLDLVEQLRSDINLSLLRNLKGDSKKIQEQIDRFTSEKDEADGKIQRYADQIVELNSDIEKIQKETNVQEEKISKLGGGYASKRAEFKEKKIQLKAKLEQIEEEIRNNCADILPFTLIPKQLESVQKQLEIDQSILKNTFEKEILESNFSNIKSKVNSKKFWGGVSVDSKVKNELLSKLSSLFEETTEGSSVTEKSLFNFSVDDTSKLIGLIKKIKNDTGKLLEKSTKKFSETYDELQIVEVSLTSAPTDDEIGQLISELNEMNKEIGSLTAQIEEKHSLIATEKALIKTINVKMREIVADKHKSKRNASGADIAGKVDNVLEEYSQRLRKSKLKLLEDYLLQGIQMLIHKENFIEKVSINKETFEVTLYRKNDDEMLKSELSKGEQQMFVTAVLWALAKTSGRPLPFIIDTPLARLDKEHRVSLIEKFFPIASHQVLIFSTDTEVDENFYPKLQPYITRSYSMFYNSKKGKTTKRDGYFWDEKGEKVIEV</sequence>
<proteinExistence type="predicted"/>
<evidence type="ECO:0000313" key="4">
    <source>
        <dbReference type="EMBL" id="AIF10946.1"/>
    </source>
</evidence>
<dbReference type="PANTHER" id="PTHR32114">
    <property type="entry name" value="ABC TRANSPORTER ABCH.3"/>
    <property type="match status" value="1"/>
</dbReference>
<dbReference type="InterPro" id="IPR027417">
    <property type="entry name" value="P-loop_NTPase"/>
</dbReference>
<protein>
    <submittedName>
        <fullName evidence="4">SMC protein-like protein</fullName>
    </submittedName>
</protein>
<dbReference type="AlphaFoldDB" id="A0A075H420"/>
<dbReference type="InterPro" id="IPR038729">
    <property type="entry name" value="Rad50/SbcC_AAA"/>
</dbReference>
<dbReference type="GO" id="GO:0006302">
    <property type="term" value="P:double-strand break repair"/>
    <property type="evidence" value="ECO:0007669"/>
    <property type="project" value="InterPro"/>
</dbReference>
<reference evidence="4" key="1">
    <citation type="journal article" date="2014" name="Genome Biol. Evol.">
        <title>Pangenome evidence for extensive interdomain horizontal transfer affecting lineage core and shell genes in uncultured planktonic thaumarchaeota and euryarchaeota.</title>
        <authorList>
            <person name="Deschamps P."/>
            <person name="Zivanovic Y."/>
            <person name="Moreira D."/>
            <person name="Rodriguez-Valera F."/>
            <person name="Lopez-Garcia P."/>
        </authorList>
    </citation>
    <scope>NUCLEOTIDE SEQUENCE</scope>
</reference>
<feature type="domain" description="Rad50/SbcC-type AAA" evidence="3">
    <location>
        <begin position="5"/>
        <end position="291"/>
    </location>
</feature>
<dbReference type="Pfam" id="PF13476">
    <property type="entry name" value="AAA_23"/>
    <property type="match status" value="1"/>
</dbReference>
<dbReference type="EMBL" id="KF900905">
    <property type="protein sequence ID" value="AIF10946.1"/>
    <property type="molecule type" value="Genomic_DNA"/>
</dbReference>
<dbReference type="InterPro" id="IPR017599">
    <property type="entry name" value="DNA_S_DndD"/>
</dbReference>
<dbReference type="PANTHER" id="PTHR32114:SF2">
    <property type="entry name" value="ABC TRANSPORTER ABCH.3"/>
    <property type="match status" value="1"/>
</dbReference>
<dbReference type="Gene3D" id="3.40.50.300">
    <property type="entry name" value="P-loop containing nucleotide triphosphate hydrolases"/>
    <property type="match status" value="2"/>
</dbReference>
<feature type="coiled-coil region" evidence="2">
    <location>
        <begin position="203"/>
        <end position="297"/>
    </location>
</feature>